<dbReference type="InterPro" id="IPR019108">
    <property type="entry name" value="Caa3_assmbl_CtaG-rel"/>
</dbReference>
<protein>
    <submittedName>
        <fullName evidence="7">Putative membrane protein</fullName>
    </submittedName>
</protein>
<accession>A0A562QPB4</accession>
<name>A0A562QPB4_9BACI</name>
<keyword evidence="8" id="KW-1185">Reference proteome</keyword>
<keyword evidence="3 6" id="KW-0812">Transmembrane</keyword>
<evidence type="ECO:0000256" key="3">
    <source>
        <dbReference type="ARBA" id="ARBA00022692"/>
    </source>
</evidence>
<feature type="transmembrane region" description="Helical" evidence="6">
    <location>
        <begin position="237"/>
        <end position="256"/>
    </location>
</feature>
<comment type="caution">
    <text evidence="7">The sequence shown here is derived from an EMBL/GenBank/DDBJ whole genome shotgun (WGS) entry which is preliminary data.</text>
</comment>
<keyword evidence="5 6" id="KW-0472">Membrane</keyword>
<evidence type="ECO:0000313" key="8">
    <source>
        <dbReference type="Proteomes" id="UP000315711"/>
    </source>
</evidence>
<organism evidence="7 8">
    <name type="scientific">Halalkalibacter nanhaiisediminis</name>
    <dbReference type="NCBI Taxonomy" id="688079"/>
    <lineage>
        <taxon>Bacteria</taxon>
        <taxon>Bacillati</taxon>
        <taxon>Bacillota</taxon>
        <taxon>Bacilli</taxon>
        <taxon>Bacillales</taxon>
        <taxon>Bacillaceae</taxon>
        <taxon>Halalkalibacter</taxon>
    </lineage>
</organism>
<evidence type="ECO:0000256" key="5">
    <source>
        <dbReference type="ARBA" id="ARBA00023136"/>
    </source>
</evidence>
<dbReference type="GO" id="GO:0005886">
    <property type="term" value="C:plasma membrane"/>
    <property type="evidence" value="ECO:0007669"/>
    <property type="project" value="UniProtKB-SubCell"/>
</dbReference>
<gene>
    <name evidence="7" type="ORF">IQ10_01225</name>
</gene>
<evidence type="ECO:0000256" key="4">
    <source>
        <dbReference type="ARBA" id="ARBA00022989"/>
    </source>
</evidence>
<dbReference type="Pfam" id="PF09678">
    <property type="entry name" value="Caa3_CtaG"/>
    <property type="match status" value="1"/>
</dbReference>
<evidence type="ECO:0000256" key="1">
    <source>
        <dbReference type="ARBA" id="ARBA00004651"/>
    </source>
</evidence>
<sequence>MHSPKHIHHHTYMEDVLWIVPQIILVLPFLIGLIVYILAVFLSNRKYRQWPVYRTIFWVLGIAFATIAVAGPLAERAHEDFTVHMLGHLFLGMLSPLLMVLAAPMTLIMRFLNVSLARRLSRLLKTVPFRIISDPIFASLLNIGGLWILYTTDLYTAMHESIILHVFIHVHVFLAGYLFTVSMIYIDPTPHRTSYVYRSIVLVLALAAHGILSKYIYANPPIGVSPTEAQMGGMLMYYGGDAIDIIIIFILCLQWYKASRPRISLATGELK</sequence>
<reference evidence="7 8" key="1">
    <citation type="journal article" date="2015" name="Stand. Genomic Sci.">
        <title>Genomic Encyclopedia of Bacterial and Archaeal Type Strains, Phase III: the genomes of soil and plant-associated and newly described type strains.</title>
        <authorList>
            <person name="Whitman W.B."/>
            <person name="Woyke T."/>
            <person name="Klenk H.P."/>
            <person name="Zhou Y."/>
            <person name="Lilburn T.G."/>
            <person name="Beck B.J."/>
            <person name="De Vos P."/>
            <person name="Vandamme P."/>
            <person name="Eisen J.A."/>
            <person name="Garrity G."/>
            <person name="Hugenholtz P."/>
            <person name="Kyrpides N.C."/>
        </authorList>
    </citation>
    <scope>NUCLEOTIDE SEQUENCE [LARGE SCALE GENOMIC DNA]</scope>
    <source>
        <strain evidence="7 8">CGMCC 1.10116</strain>
    </source>
</reference>
<keyword evidence="4 6" id="KW-1133">Transmembrane helix</keyword>
<dbReference type="AlphaFoldDB" id="A0A562QPB4"/>
<comment type="subcellular location">
    <subcellularLocation>
        <location evidence="1">Cell membrane</location>
        <topology evidence="1">Multi-pass membrane protein</topology>
    </subcellularLocation>
</comment>
<feature type="transmembrane region" description="Helical" evidence="6">
    <location>
        <begin position="20"/>
        <end position="43"/>
    </location>
</feature>
<proteinExistence type="predicted"/>
<feature type="transmembrane region" description="Helical" evidence="6">
    <location>
        <begin position="86"/>
        <end position="108"/>
    </location>
</feature>
<evidence type="ECO:0000313" key="7">
    <source>
        <dbReference type="EMBL" id="TWI57896.1"/>
    </source>
</evidence>
<feature type="transmembrane region" description="Helical" evidence="6">
    <location>
        <begin position="55"/>
        <end position="74"/>
    </location>
</feature>
<dbReference type="Proteomes" id="UP000315711">
    <property type="component" value="Unassembled WGS sequence"/>
</dbReference>
<keyword evidence="2" id="KW-1003">Cell membrane</keyword>
<feature type="transmembrane region" description="Helical" evidence="6">
    <location>
        <begin position="129"/>
        <end position="150"/>
    </location>
</feature>
<dbReference type="EMBL" id="VLKZ01000003">
    <property type="protein sequence ID" value="TWI57896.1"/>
    <property type="molecule type" value="Genomic_DNA"/>
</dbReference>
<evidence type="ECO:0000256" key="2">
    <source>
        <dbReference type="ARBA" id="ARBA00022475"/>
    </source>
</evidence>
<feature type="transmembrane region" description="Helical" evidence="6">
    <location>
        <begin position="162"/>
        <end position="186"/>
    </location>
</feature>
<evidence type="ECO:0000256" key="6">
    <source>
        <dbReference type="SAM" id="Phobius"/>
    </source>
</evidence>
<feature type="transmembrane region" description="Helical" evidence="6">
    <location>
        <begin position="195"/>
        <end position="217"/>
    </location>
</feature>